<protein>
    <submittedName>
        <fullName evidence="1">Uncharacterized protein</fullName>
    </submittedName>
</protein>
<gene>
    <name evidence="1" type="ORF">VP1G_11336</name>
</gene>
<accession>A0A194VDR2</accession>
<keyword evidence="2" id="KW-1185">Reference proteome</keyword>
<evidence type="ECO:0000313" key="1">
    <source>
        <dbReference type="EMBL" id="KUI62130.1"/>
    </source>
</evidence>
<sequence length="83" mass="9366">MGTPGSSIWREIFIEDPGKINRRLLRRKRVTSYNVYVLVLPNTSEDNLSLPDVVDNYCDVKNSLRSRLPNDRIGGTVGSAIVF</sequence>
<dbReference type="AlphaFoldDB" id="A0A194VDR2"/>
<proteinExistence type="predicted"/>
<name>A0A194VDR2_CYTMA</name>
<organism evidence="1 2">
    <name type="scientific">Cytospora mali</name>
    <name type="common">Apple Valsa canker fungus</name>
    <name type="synonym">Valsa mali</name>
    <dbReference type="NCBI Taxonomy" id="578113"/>
    <lineage>
        <taxon>Eukaryota</taxon>
        <taxon>Fungi</taxon>
        <taxon>Dikarya</taxon>
        <taxon>Ascomycota</taxon>
        <taxon>Pezizomycotina</taxon>
        <taxon>Sordariomycetes</taxon>
        <taxon>Sordariomycetidae</taxon>
        <taxon>Diaporthales</taxon>
        <taxon>Cytosporaceae</taxon>
        <taxon>Cytospora</taxon>
    </lineage>
</organism>
<evidence type="ECO:0000313" key="2">
    <source>
        <dbReference type="Proteomes" id="UP000078576"/>
    </source>
</evidence>
<reference evidence="2" key="1">
    <citation type="submission" date="2014-12" db="EMBL/GenBank/DDBJ databases">
        <title>Genome Sequence of Valsa Canker Pathogens Uncovers a Specific Adaption of Colonization on Woody Bark.</title>
        <authorList>
            <person name="Yin Z."/>
            <person name="Liu H."/>
            <person name="Gao X."/>
            <person name="Li Z."/>
            <person name="Song N."/>
            <person name="Ke X."/>
            <person name="Dai Q."/>
            <person name="Wu Y."/>
            <person name="Sun Y."/>
            <person name="Xu J.-R."/>
            <person name="Kang Z.K."/>
            <person name="Wang L."/>
            <person name="Huang L."/>
        </authorList>
    </citation>
    <scope>NUCLEOTIDE SEQUENCE [LARGE SCALE GENOMIC DNA]</scope>
    <source>
        <strain evidence="2">SXYL134</strain>
    </source>
</reference>
<dbReference type="EMBL" id="KN714800">
    <property type="protein sequence ID" value="KUI62130.1"/>
    <property type="molecule type" value="Genomic_DNA"/>
</dbReference>
<dbReference type="Proteomes" id="UP000078576">
    <property type="component" value="Unassembled WGS sequence"/>
</dbReference>